<dbReference type="Gene3D" id="3.30.70.270">
    <property type="match status" value="2"/>
</dbReference>
<feature type="region of interest" description="Disordered" evidence="11">
    <location>
        <begin position="284"/>
        <end position="306"/>
    </location>
</feature>
<dbReference type="GO" id="GO:0006508">
    <property type="term" value="P:proteolysis"/>
    <property type="evidence" value="ECO:0007669"/>
    <property type="project" value="UniProtKB-KW"/>
</dbReference>
<dbReference type="CDD" id="cd01647">
    <property type="entry name" value="RT_LTR"/>
    <property type="match status" value="1"/>
</dbReference>
<dbReference type="SUPFAM" id="SSF56672">
    <property type="entry name" value="DNA/RNA polymerases"/>
    <property type="match status" value="1"/>
</dbReference>
<dbReference type="GO" id="GO:0003964">
    <property type="term" value="F:RNA-directed DNA polymerase activity"/>
    <property type="evidence" value="ECO:0007669"/>
    <property type="project" value="UniProtKB-EC"/>
</dbReference>
<dbReference type="InterPro" id="IPR036875">
    <property type="entry name" value="Znf_CCHC_sf"/>
</dbReference>
<evidence type="ECO:0000256" key="7">
    <source>
        <dbReference type="ARBA" id="ARBA00022759"/>
    </source>
</evidence>
<dbReference type="GO" id="GO:0008270">
    <property type="term" value="F:zinc ion binding"/>
    <property type="evidence" value="ECO:0007669"/>
    <property type="project" value="UniProtKB-KW"/>
</dbReference>
<evidence type="ECO:0000256" key="10">
    <source>
        <dbReference type="PROSITE-ProRule" id="PRU00047"/>
    </source>
</evidence>
<dbReference type="GO" id="GO:0004519">
    <property type="term" value="F:endonuclease activity"/>
    <property type="evidence" value="ECO:0007669"/>
    <property type="project" value="UniProtKB-KW"/>
</dbReference>
<dbReference type="Gene3D" id="3.30.420.10">
    <property type="entry name" value="Ribonuclease H-like superfamily/Ribonuclease H"/>
    <property type="match status" value="1"/>
</dbReference>
<evidence type="ECO:0000259" key="12">
    <source>
        <dbReference type="PROSITE" id="PS50158"/>
    </source>
</evidence>
<proteinExistence type="predicted"/>
<dbReference type="OrthoDB" id="10058156at2759"/>
<dbReference type="InterPro" id="IPR001584">
    <property type="entry name" value="Integrase_cat-core"/>
</dbReference>
<keyword evidence="14" id="KW-1185">Reference proteome</keyword>
<dbReference type="GO" id="GO:0003677">
    <property type="term" value="F:DNA binding"/>
    <property type="evidence" value="ECO:0007669"/>
    <property type="project" value="UniProtKB-KW"/>
</dbReference>
<evidence type="ECO:0000256" key="8">
    <source>
        <dbReference type="ARBA" id="ARBA00023125"/>
    </source>
</evidence>
<dbReference type="InterPro" id="IPR000477">
    <property type="entry name" value="RT_dom"/>
</dbReference>
<name>A0A9R0F0D8_SPOFR</name>
<keyword evidence="4" id="KW-0548">Nucleotidyltransferase</keyword>
<dbReference type="SMART" id="SM00343">
    <property type="entry name" value="ZnF_C2HC"/>
    <property type="match status" value="2"/>
</dbReference>
<evidence type="ECO:0000256" key="2">
    <source>
        <dbReference type="ARBA" id="ARBA00022670"/>
    </source>
</evidence>
<dbReference type="Proteomes" id="UP000829999">
    <property type="component" value="Chromosome 18"/>
</dbReference>
<dbReference type="SUPFAM" id="SSF53098">
    <property type="entry name" value="Ribonuclease H-like"/>
    <property type="match status" value="1"/>
</dbReference>
<keyword evidence="6" id="KW-0064">Aspartyl protease</keyword>
<dbReference type="FunFam" id="1.10.340.70:FF:000003">
    <property type="entry name" value="Protein CBG25708"/>
    <property type="match status" value="1"/>
</dbReference>
<organism evidence="14 15">
    <name type="scientific">Spodoptera frugiperda</name>
    <name type="common">Fall armyworm</name>
    <dbReference type="NCBI Taxonomy" id="7108"/>
    <lineage>
        <taxon>Eukaryota</taxon>
        <taxon>Metazoa</taxon>
        <taxon>Ecdysozoa</taxon>
        <taxon>Arthropoda</taxon>
        <taxon>Hexapoda</taxon>
        <taxon>Insecta</taxon>
        <taxon>Pterygota</taxon>
        <taxon>Neoptera</taxon>
        <taxon>Endopterygota</taxon>
        <taxon>Lepidoptera</taxon>
        <taxon>Glossata</taxon>
        <taxon>Ditrysia</taxon>
        <taxon>Noctuoidea</taxon>
        <taxon>Noctuidae</taxon>
        <taxon>Amphipyrinae</taxon>
        <taxon>Spodoptera</taxon>
    </lineage>
</organism>
<dbReference type="Pfam" id="PF00665">
    <property type="entry name" value="rve"/>
    <property type="match status" value="1"/>
</dbReference>
<evidence type="ECO:0000313" key="15">
    <source>
        <dbReference type="RefSeq" id="XP_050556022.1"/>
    </source>
</evidence>
<dbReference type="InterPro" id="IPR041577">
    <property type="entry name" value="RT_RNaseH_2"/>
</dbReference>
<dbReference type="GO" id="GO:0042575">
    <property type="term" value="C:DNA polymerase complex"/>
    <property type="evidence" value="ECO:0007669"/>
    <property type="project" value="UniProtKB-ARBA"/>
</dbReference>
<dbReference type="RefSeq" id="XP_050556022.1">
    <property type="nucleotide sequence ID" value="XM_050700065.1"/>
</dbReference>
<keyword evidence="7" id="KW-0255">Endonuclease</keyword>
<dbReference type="InterPro" id="IPR043502">
    <property type="entry name" value="DNA/RNA_pol_sf"/>
</dbReference>
<evidence type="ECO:0000259" key="13">
    <source>
        <dbReference type="PROSITE" id="PS50994"/>
    </source>
</evidence>
<keyword evidence="8" id="KW-0238">DNA-binding</keyword>
<dbReference type="InterPro" id="IPR001878">
    <property type="entry name" value="Znf_CCHC"/>
</dbReference>
<dbReference type="FunFam" id="3.30.70.270:FF:000020">
    <property type="entry name" value="Transposon Tf2-6 polyprotein-like Protein"/>
    <property type="match status" value="1"/>
</dbReference>
<dbReference type="CDD" id="cd09274">
    <property type="entry name" value="RNase_HI_RT_Ty3"/>
    <property type="match status" value="1"/>
</dbReference>
<feature type="domain" description="CCHC-type" evidence="12">
    <location>
        <begin position="270"/>
        <end position="285"/>
    </location>
</feature>
<feature type="compositionally biased region" description="Polar residues" evidence="11">
    <location>
        <begin position="1331"/>
        <end position="1341"/>
    </location>
</feature>
<dbReference type="InterPro" id="IPR012337">
    <property type="entry name" value="RNaseH-like_sf"/>
</dbReference>
<dbReference type="EC" id="2.7.7.49" evidence="1"/>
<dbReference type="PANTHER" id="PTHR37984">
    <property type="entry name" value="PROTEIN CBG26694"/>
    <property type="match status" value="1"/>
</dbReference>
<evidence type="ECO:0000256" key="4">
    <source>
        <dbReference type="ARBA" id="ARBA00022695"/>
    </source>
</evidence>
<dbReference type="SUPFAM" id="SSF50630">
    <property type="entry name" value="Acid proteases"/>
    <property type="match status" value="1"/>
</dbReference>
<gene>
    <name evidence="15" type="primary">LOC126911670</name>
</gene>
<dbReference type="Gene3D" id="3.10.10.10">
    <property type="entry name" value="HIV Type 1 Reverse Transcriptase, subunit A, domain 1"/>
    <property type="match status" value="1"/>
</dbReference>
<keyword evidence="3" id="KW-0808">Transferase</keyword>
<accession>A0A9R0F0D8</accession>
<feature type="domain" description="Integrase catalytic" evidence="13">
    <location>
        <begin position="1059"/>
        <end position="1211"/>
    </location>
</feature>
<evidence type="ECO:0000256" key="1">
    <source>
        <dbReference type="ARBA" id="ARBA00012493"/>
    </source>
</evidence>
<dbReference type="GO" id="GO:0004190">
    <property type="term" value="F:aspartic-type endopeptidase activity"/>
    <property type="evidence" value="ECO:0007669"/>
    <property type="project" value="UniProtKB-KW"/>
</dbReference>
<sequence length="1379" mass="154770">MSIGKLSEFDVETGHWSSYVDRLEMYFVVNKVAEELKLPTLISIIGDEAYELLVNLSSPKKPSELKYGEAVGIMRQHLQPTPSSLAERYRFRQKRQGGDENVATYVTELKRLARNCKFSEYLSESLRDQFICGLKSDVIRQRLFAEDDSITFSQAVKIANAMEAAERDAAVVDGASTCSSKAEAVHLVASTTGDSCGASHSKSESSMRPHSRRVPGDTAGGGGGGGGRRAASRVARPSTTSFASGRSNNCIACGATNHSVAGCRYREFVCSKCQRTGHLRRVCPENDGQSSRGTTYRRGRRSGNMYSAEVVSESDVEDSEESLNLIGLNNYKPVSLPIFIDDIVLKMEADTGTAISCINNCTYERYFSHHILMNDDTILKFYDGTKIKPLGIIRPRVRFQGQEKNLELFVIKNGTTSLIGRQWLADLQIKIPVLTCTRKGINSMNFVQINEGIKNILDRYKELFSGGLGRYRGGKATLRVRPGATPVFQRARPVPYALRERIDAELDGMLRDGVIEPVDCSDWASPLVPVTKADGTLRICADYKATLNPALLIDRYPLPKIEDVLVGLNGAQYFSKIDLSRAYNQVELDDSKKYTVINTHRGLFQYNRLVYGLSSSVGIFQRIMTNLLGNLPNVQVFLDDVIISGKNKSEHLHALEQVLQRLSESGLKLKQEKCVFLVDEVTYLGYVVSKEGVKADKSKIKAISKLEAPNNISELRSFIGMVNFFSKFIKNFSSMLVPLHRLLRKGVDWNWDEQCERAFTQIKQALMSTEVLAHYDPNKPLIVTCDASARGVGGVLAQPGAQGERPIAYASRTLTIAEKNYSQIHREALAIIFSVRKFHQYIYGRKFILRTDHKPLVSMLGPQTGIPTMTASRMQRWAVILSAYNYDIEYIRTNENCADGLSRLPETNSVKNVKEESIPEQTYLHFAQDGLLLDYSQIKKQTERDPLLSRILNYLRDGWSDRCEIVNLQPYFNRKAELYEELGCVMWGHRVVIPERCRNKVLTIIHEPHMGIVKSKALARSYVWWPGIDEAVERECRACTVCAAYADDPPRASPRPWPWPAKPWSRLHLDFMGPIGGKTYLVIVDSTSKWLEVFQVPSTAASHTMMRLRELWSRWGIPRQIVTDNGPPFTSGEFAQFIQSDGIQHIFTAPYHPSSNGAAENAVKTLKRVVKKANLDNKSVEQALNTFLLYYRNTEHCTTGISPSVALIGRRLRTKLDVLKPDVGVRIQKVQQGQVDCAGGTERRVEVGDDIWYRQYLKGEKWQPGTIVNSTGPSNYKVLDSNGKPVHRHIDQLRRRTRSSLVVPTDWSRSPEASAPTSPLEGRSERPEVSVASSPPQTNDQTDQDTVAEEFSSPPSIPVPPQSRPIRKCRFNKDVNYKI</sequence>
<dbReference type="Pfam" id="PF17921">
    <property type="entry name" value="Integrase_H2C2"/>
    <property type="match status" value="1"/>
</dbReference>
<dbReference type="GeneID" id="126911670"/>
<keyword evidence="5" id="KW-0540">Nuclease</keyword>
<evidence type="ECO:0000256" key="3">
    <source>
        <dbReference type="ARBA" id="ARBA00022679"/>
    </source>
</evidence>
<evidence type="ECO:0000256" key="11">
    <source>
        <dbReference type="SAM" id="MobiDB-lite"/>
    </source>
</evidence>
<dbReference type="InterPro" id="IPR041588">
    <property type="entry name" value="Integrase_H2C2"/>
</dbReference>
<evidence type="ECO:0000256" key="5">
    <source>
        <dbReference type="ARBA" id="ARBA00022722"/>
    </source>
</evidence>
<dbReference type="Pfam" id="PF00078">
    <property type="entry name" value="RVT_1"/>
    <property type="match status" value="1"/>
</dbReference>
<dbReference type="InterPro" id="IPR021109">
    <property type="entry name" value="Peptidase_aspartic_dom_sf"/>
</dbReference>
<keyword evidence="10" id="KW-0862">Zinc</keyword>
<dbReference type="InterPro" id="IPR043128">
    <property type="entry name" value="Rev_trsase/Diguanyl_cyclase"/>
</dbReference>
<dbReference type="PROSITE" id="PS50158">
    <property type="entry name" value="ZF_CCHC"/>
    <property type="match status" value="1"/>
</dbReference>
<keyword evidence="9" id="KW-0511">Multifunctional enzyme</keyword>
<dbReference type="InterPro" id="IPR050951">
    <property type="entry name" value="Retrovirus_Pol_polyprotein"/>
</dbReference>
<dbReference type="GO" id="GO:0015074">
    <property type="term" value="P:DNA integration"/>
    <property type="evidence" value="ECO:0007669"/>
    <property type="project" value="InterPro"/>
</dbReference>
<evidence type="ECO:0000256" key="9">
    <source>
        <dbReference type="ARBA" id="ARBA00023268"/>
    </source>
</evidence>
<dbReference type="PANTHER" id="PTHR37984:SF5">
    <property type="entry name" value="PROTEIN NYNRIN-LIKE"/>
    <property type="match status" value="1"/>
</dbReference>
<feature type="region of interest" description="Disordered" evidence="11">
    <location>
        <begin position="192"/>
        <end position="243"/>
    </location>
</feature>
<keyword evidence="10" id="KW-0863">Zinc-finger</keyword>
<keyword evidence="2" id="KW-0645">Protease</keyword>
<protein>
    <recommendedName>
        <fullName evidence="1">RNA-directed DNA polymerase</fullName>
        <ecNumber evidence="1">2.7.7.49</ecNumber>
    </recommendedName>
</protein>
<keyword evidence="10" id="KW-0479">Metal-binding</keyword>
<keyword evidence="7" id="KW-0378">Hydrolase</keyword>
<feature type="region of interest" description="Disordered" evidence="11">
    <location>
        <begin position="1295"/>
        <end position="1379"/>
    </location>
</feature>
<dbReference type="PROSITE" id="PS50994">
    <property type="entry name" value="INTEGRASE"/>
    <property type="match status" value="1"/>
</dbReference>
<dbReference type="Gene3D" id="1.10.340.70">
    <property type="match status" value="1"/>
</dbReference>
<dbReference type="Pfam" id="PF17919">
    <property type="entry name" value="RT_RNaseH_2"/>
    <property type="match status" value="1"/>
</dbReference>
<evidence type="ECO:0000313" key="14">
    <source>
        <dbReference type="Proteomes" id="UP000829999"/>
    </source>
</evidence>
<dbReference type="InterPro" id="IPR036397">
    <property type="entry name" value="RNaseH_sf"/>
</dbReference>
<evidence type="ECO:0000256" key="6">
    <source>
        <dbReference type="ARBA" id="ARBA00022750"/>
    </source>
</evidence>
<dbReference type="FunFam" id="3.30.420.10:FF:000063">
    <property type="entry name" value="Retrovirus-related Pol polyprotein from transposon 297-like Protein"/>
    <property type="match status" value="1"/>
</dbReference>
<reference evidence="15" key="1">
    <citation type="submission" date="2025-08" db="UniProtKB">
        <authorList>
            <consortium name="RefSeq"/>
        </authorList>
    </citation>
    <scope>IDENTIFICATION</scope>
    <source>
        <tissue evidence="15">Whole larval tissue</tissue>
    </source>
</reference>
<dbReference type="SUPFAM" id="SSF57756">
    <property type="entry name" value="Retrovirus zinc finger-like domains"/>
    <property type="match status" value="1"/>
</dbReference>
<dbReference type="Gene3D" id="4.10.60.10">
    <property type="entry name" value="Zinc finger, CCHC-type"/>
    <property type="match status" value="1"/>
</dbReference>
<feature type="compositionally biased region" description="Gly residues" evidence="11">
    <location>
        <begin position="218"/>
        <end position="228"/>
    </location>
</feature>